<accession>A0ABQ0ALZ8</accession>
<sequence>MLNFLLDLFKPKPPVAAPITSEASMNFDAAEVGPFLIRLAENPRFTLPADFDATITGALPEIAVDNSRRWRIDGDFDSNPMQLEIEIFMDDLTAPDIYFFSSAQVIAEIENEMKQLDLWEGK</sequence>
<organism evidence="1 2">
    <name type="scientific">Pseudophaeobacter arcticus</name>
    <dbReference type="NCBI Taxonomy" id="385492"/>
    <lineage>
        <taxon>Bacteria</taxon>
        <taxon>Pseudomonadati</taxon>
        <taxon>Pseudomonadota</taxon>
        <taxon>Alphaproteobacteria</taxon>
        <taxon>Rhodobacterales</taxon>
        <taxon>Paracoccaceae</taxon>
        <taxon>Pseudophaeobacter</taxon>
    </lineage>
</organism>
<keyword evidence="2" id="KW-1185">Reference proteome</keyword>
<proteinExistence type="predicted"/>
<name>A0ABQ0ALZ8_9RHOB</name>
<gene>
    <name evidence="1" type="ORF">NBRC116598_23400</name>
</gene>
<reference evidence="1 2" key="1">
    <citation type="submission" date="2024-04" db="EMBL/GenBank/DDBJ databases">
        <title>Draft genome sequence of Pseudophaeobacter arcticus NBRC 116598.</title>
        <authorList>
            <person name="Miyakawa T."/>
            <person name="Kusuya Y."/>
            <person name="Miura T."/>
        </authorList>
    </citation>
    <scope>NUCLEOTIDE SEQUENCE [LARGE SCALE GENOMIC DNA]</scope>
    <source>
        <strain evidence="1 2">SU-CL00105</strain>
    </source>
</reference>
<evidence type="ECO:0000313" key="2">
    <source>
        <dbReference type="Proteomes" id="UP001441944"/>
    </source>
</evidence>
<comment type="caution">
    <text evidence="1">The sequence shown here is derived from an EMBL/GenBank/DDBJ whole genome shotgun (WGS) entry which is preliminary data.</text>
</comment>
<protein>
    <submittedName>
        <fullName evidence="1">Uncharacterized protein</fullName>
    </submittedName>
</protein>
<dbReference type="Proteomes" id="UP001441944">
    <property type="component" value="Unassembled WGS sequence"/>
</dbReference>
<dbReference type="RefSeq" id="WP_353400242.1">
    <property type="nucleotide sequence ID" value="NZ_BAABWU010000008.1"/>
</dbReference>
<dbReference type="EMBL" id="BAABWU010000008">
    <property type="protein sequence ID" value="GAA6196896.1"/>
    <property type="molecule type" value="Genomic_DNA"/>
</dbReference>
<evidence type="ECO:0000313" key="1">
    <source>
        <dbReference type="EMBL" id="GAA6196896.1"/>
    </source>
</evidence>